<dbReference type="GO" id="GO:0000423">
    <property type="term" value="P:mitophagy"/>
    <property type="evidence" value="ECO:0007669"/>
    <property type="project" value="UniProtKB-ARBA"/>
</dbReference>
<dbReference type="Pfam" id="PF07978">
    <property type="entry name" value="NIPSNAP"/>
    <property type="match status" value="1"/>
</dbReference>
<dbReference type="AlphaFoldDB" id="A0A8J2SEV0"/>
<dbReference type="GO" id="GO:0005739">
    <property type="term" value="C:mitochondrion"/>
    <property type="evidence" value="ECO:0007669"/>
    <property type="project" value="TreeGrafter"/>
</dbReference>
<sequence length="236" mass="26513">MLLRRTTAAAARRISQRRHLGYVELERDVVAPQHLAEYRAMLAAHAPQRKRLDEGYLGSFGVDVGRASSVYHLSVFEDYDQRDAREATEGLRFFHQGVQSLESSVFKEASATLNEAGLPGLQDGLDAVQGCAFELRTYELQLGYDTVPNFLEIYSGGLKDKMEHDDSGESRLISLLHSEAGVAPLNTVIELWRHESAQGAQRSRLASRKATSWRRAVNHIAELSTRFETQLLRPIF</sequence>
<dbReference type="OrthoDB" id="10262843at2759"/>
<dbReference type="InterPro" id="IPR051557">
    <property type="entry name" value="NipSnap_domain"/>
</dbReference>
<dbReference type="PANTHER" id="PTHR21017:SF17">
    <property type="entry name" value="PROTEIN NIPSNAP"/>
    <property type="match status" value="1"/>
</dbReference>
<dbReference type="EMBL" id="CAKKNE010000002">
    <property type="protein sequence ID" value="CAH0368523.1"/>
    <property type="molecule type" value="Genomic_DNA"/>
</dbReference>
<evidence type="ECO:0000259" key="2">
    <source>
        <dbReference type="Pfam" id="PF07978"/>
    </source>
</evidence>
<comment type="similarity">
    <text evidence="1">Belongs to the NipSnap family.</text>
</comment>
<keyword evidence="4" id="KW-1185">Reference proteome</keyword>
<evidence type="ECO:0000256" key="1">
    <source>
        <dbReference type="ARBA" id="ARBA00005291"/>
    </source>
</evidence>
<accession>A0A8J2SEV0</accession>
<organism evidence="3 4">
    <name type="scientific">Pelagomonas calceolata</name>
    <dbReference type="NCBI Taxonomy" id="35677"/>
    <lineage>
        <taxon>Eukaryota</taxon>
        <taxon>Sar</taxon>
        <taxon>Stramenopiles</taxon>
        <taxon>Ochrophyta</taxon>
        <taxon>Pelagophyceae</taxon>
        <taxon>Pelagomonadales</taxon>
        <taxon>Pelagomonadaceae</taxon>
        <taxon>Pelagomonas</taxon>
    </lineage>
</organism>
<evidence type="ECO:0000313" key="4">
    <source>
        <dbReference type="Proteomes" id="UP000789595"/>
    </source>
</evidence>
<dbReference type="Gene3D" id="3.30.70.100">
    <property type="match status" value="2"/>
</dbReference>
<gene>
    <name evidence="3" type="ORF">PECAL_2P15900</name>
</gene>
<dbReference type="Proteomes" id="UP000789595">
    <property type="component" value="Unassembled WGS sequence"/>
</dbReference>
<dbReference type="InterPro" id="IPR012577">
    <property type="entry name" value="NIPSNAP"/>
</dbReference>
<protein>
    <recommendedName>
        <fullName evidence="2">NIPSNAP domain-containing protein</fullName>
    </recommendedName>
</protein>
<dbReference type="InterPro" id="IPR011008">
    <property type="entry name" value="Dimeric_a/b-barrel"/>
</dbReference>
<name>A0A8J2SEV0_9STRA</name>
<proteinExistence type="inferred from homology"/>
<comment type="caution">
    <text evidence="3">The sequence shown here is derived from an EMBL/GenBank/DDBJ whole genome shotgun (WGS) entry which is preliminary data.</text>
</comment>
<dbReference type="SUPFAM" id="SSF54909">
    <property type="entry name" value="Dimeric alpha+beta barrel"/>
    <property type="match status" value="1"/>
</dbReference>
<reference evidence="3" key="1">
    <citation type="submission" date="2021-11" db="EMBL/GenBank/DDBJ databases">
        <authorList>
            <consortium name="Genoscope - CEA"/>
            <person name="William W."/>
        </authorList>
    </citation>
    <scope>NUCLEOTIDE SEQUENCE</scope>
</reference>
<evidence type="ECO:0000313" key="3">
    <source>
        <dbReference type="EMBL" id="CAH0368523.1"/>
    </source>
</evidence>
<feature type="domain" description="NIPSNAP" evidence="2">
    <location>
        <begin position="133"/>
        <end position="234"/>
    </location>
</feature>
<dbReference type="PANTHER" id="PTHR21017">
    <property type="entry name" value="NIPSNAP-RELATED"/>
    <property type="match status" value="1"/>
</dbReference>